<name>A0A1F8FSY2_9BACT</name>
<comment type="caution">
    <text evidence="1">The sequence shown here is derived from an EMBL/GenBank/DDBJ whole genome shotgun (WGS) entry which is preliminary data.</text>
</comment>
<reference evidence="1 2" key="1">
    <citation type="journal article" date="2016" name="Nat. Commun.">
        <title>Thousands of microbial genomes shed light on interconnected biogeochemical processes in an aquifer system.</title>
        <authorList>
            <person name="Anantharaman K."/>
            <person name="Brown C.T."/>
            <person name="Hug L.A."/>
            <person name="Sharon I."/>
            <person name="Castelle C.J."/>
            <person name="Probst A.J."/>
            <person name="Thomas B.C."/>
            <person name="Singh A."/>
            <person name="Wilkins M.J."/>
            <person name="Karaoz U."/>
            <person name="Brodie E.L."/>
            <person name="Williams K.H."/>
            <person name="Hubbard S.S."/>
            <person name="Banfield J.F."/>
        </authorList>
    </citation>
    <scope>NUCLEOTIDE SEQUENCE [LARGE SCALE GENOMIC DNA]</scope>
</reference>
<dbReference type="Proteomes" id="UP000177796">
    <property type="component" value="Unassembled WGS sequence"/>
</dbReference>
<dbReference type="EMBL" id="MGJY01000020">
    <property type="protein sequence ID" value="OGN16125.1"/>
    <property type="molecule type" value="Genomic_DNA"/>
</dbReference>
<proteinExistence type="predicted"/>
<accession>A0A1F8FSY2</accession>
<protein>
    <submittedName>
        <fullName evidence="1">Uncharacterized protein</fullName>
    </submittedName>
</protein>
<gene>
    <name evidence="1" type="ORF">A3C81_00935</name>
</gene>
<sequence length="131" mass="15736">MASKWQKMLAWLDKFVSRLLYIDYCYIEPGRNGSAVELRFYHTFGPRMAIIHPDRMAELGRYFEIVHLYDRHNRLVTRKFRREILEAGDSLVVDRVFRNPFNESLPLFIYKDYAKGELVIIDKNENNPRHL</sequence>
<organism evidence="1 2">
    <name type="scientific">Candidatus Yanofskybacteria bacterium RIFCSPHIGHO2_02_FULL_46_19</name>
    <dbReference type="NCBI Taxonomy" id="1802684"/>
    <lineage>
        <taxon>Bacteria</taxon>
        <taxon>Candidatus Yanofskyibacteriota</taxon>
    </lineage>
</organism>
<evidence type="ECO:0000313" key="1">
    <source>
        <dbReference type="EMBL" id="OGN16125.1"/>
    </source>
</evidence>
<evidence type="ECO:0000313" key="2">
    <source>
        <dbReference type="Proteomes" id="UP000177796"/>
    </source>
</evidence>
<dbReference type="AlphaFoldDB" id="A0A1F8FSY2"/>